<dbReference type="AlphaFoldDB" id="E9GXD5"/>
<evidence type="ECO:0000313" key="3">
    <source>
        <dbReference type="Proteomes" id="UP000000305"/>
    </source>
</evidence>
<dbReference type="InParanoid" id="E9GXD5"/>
<reference evidence="2 3" key="1">
    <citation type="journal article" date="2011" name="Science">
        <title>The ecoresponsive genome of Daphnia pulex.</title>
        <authorList>
            <person name="Colbourne J.K."/>
            <person name="Pfrender M.E."/>
            <person name="Gilbert D."/>
            <person name="Thomas W.K."/>
            <person name="Tucker A."/>
            <person name="Oakley T.H."/>
            <person name="Tokishita S."/>
            <person name="Aerts A."/>
            <person name="Arnold G.J."/>
            <person name="Basu M.K."/>
            <person name="Bauer D.J."/>
            <person name="Caceres C.E."/>
            <person name="Carmel L."/>
            <person name="Casola C."/>
            <person name="Choi J.H."/>
            <person name="Detter J.C."/>
            <person name="Dong Q."/>
            <person name="Dusheyko S."/>
            <person name="Eads B.D."/>
            <person name="Frohlich T."/>
            <person name="Geiler-Samerotte K.A."/>
            <person name="Gerlach D."/>
            <person name="Hatcher P."/>
            <person name="Jogdeo S."/>
            <person name="Krijgsveld J."/>
            <person name="Kriventseva E.V."/>
            <person name="Kultz D."/>
            <person name="Laforsch C."/>
            <person name="Lindquist E."/>
            <person name="Lopez J."/>
            <person name="Manak J.R."/>
            <person name="Muller J."/>
            <person name="Pangilinan J."/>
            <person name="Patwardhan R.P."/>
            <person name="Pitluck S."/>
            <person name="Pritham E.J."/>
            <person name="Rechtsteiner A."/>
            <person name="Rho M."/>
            <person name="Rogozin I.B."/>
            <person name="Sakarya O."/>
            <person name="Salamov A."/>
            <person name="Schaack S."/>
            <person name="Shapiro H."/>
            <person name="Shiga Y."/>
            <person name="Skalitzky C."/>
            <person name="Smith Z."/>
            <person name="Souvorov A."/>
            <person name="Sung W."/>
            <person name="Tang Z."/>
            <person name="Tsuchiya D."/>
            <person name="Tu H."/>
            <person name="Vos H."/>
            <person name="Wang M."/>
            <person name="Wolf Y.I."/>
            <person name="Yamagata H."/>
            <person name="Yamada T."/>
            <person name="Ye Y."/>
            <person name="Shaw J.R."/>
            <person name="Andrews J."/>
            <person name="Crease T.J."/>
            <person name="Tang H."/>
            <person name="Lucas S.M."/>
            <person name="Robertson H.M."/>
            <person name="Bork P."/>
            <person name="Koonin E.V."/>
            <person name="Zdobnov E.M."/>
            <person name="Grigoriev I.V."/>
            <person name="Lynch M."/>
            <person name="Boore J.L."/>
        </authorList>
    </citation>
    <scope>NUCLEOTIDE SEQUENCE [LARGE SCALE GENOMIC DNA]</scope>
</reference>
<sequence>MGSATGNHQINFRNKGRFDIPTETVVTPIVARECKGGGELLCFPAVEVADGPATELFTKVAVLNWEISSLTNSAPKRSSPPTGSFSAARESRPMCFGEKVLEKDLDDDAELEDKSES</sequence>
<name>E9GXD5_DAPPU</name>
<organism evidence="2 3">
    <name type="scientific">Daphnia pulex</name>
    <name type="common">Water flea</name>
    <dbReference type="NCBI Taxonomy" id="6669"/>
    <lineage>
        <taxon>Eukaryota</taxon>
        <taxon>Metazoa</taxon>
        <taxon>Ecdysozoa</taxon>
        <taxon>Arthropoda</taxon>
        <taxon>Crustacea</taxon>
        <taxon>Branchiopoda</taxon>
        <taxon>Diplostraca</taxon>
        <taxon>Cladocera</taxon>
        <taxon>Anomopoda</taxon>
        <taxon>Daphniidae</taxon>
        <taxon>Daphnia</taxon>
    </lineage>
</organism>
<feature type="region of interest" description="Disordered" evidence="1">
    <location>
        <begin position="71"/>
        <end position="91"/>
    </location>
</feature>
<evidence type="ECO:0000256" key="1">
    <source>
        <dbReference type="SAM" id="MobiDB-lite"/>
    </source>
</evidence>
<dbReference type="Proteomes" id="UP000000305">
    <property type="component" value="Unassembled WGS sequence"/>
</dbReference>
<dbReference type="KEGG" id="dpx:DAPPUDRAFT_107523"/>
<feature type="compositionally biased region" description="Polar residues" evidence="1">
    <location>
        <begin position="71"/>
        <end position="85"/>
    </location>
</feature>
<accession>E9GXD5</accession>
<evidence type="ECO:0000313" key="2">
    <source>
        <dbReference type="EMBL" id="EFX75850.1"/>
    </source>
</evidence>
<dbReference type="EMBL" id="GL732572">
    <property type="protein sequence ID" value="EFX75850.1"/>
    <property type="molecule type" value="Genomic_DNA"/>
</dbReference>
<proteinExistence type="predicted"/>
<protein>
    <submittedName>
        <fullName evidence="2">Uncharacterized protein</fullName>
    </submittedName>
</protein>
<keyword evidence="3" id="KW-1185">Reference proteome</keyword>
<dbReference type="HOGENOM" id="CLU_2087232_0_0_1"/>
<gene>
    <name evidence="2" type="ORF">DAPPUDRAFT_107523</name>
</gene>